<name>A0A453QVI5_AEGTS</name>
<keyword evidence="2" id="KW-1185">Reference proteome</keyword>
<reference evidence="1" key="4">
    <citation type="submission" date="2019-03" db="UniProtKB">
        <authorList>
            <consortium name="EnsemblPlants"/>
        </authorList>
    </citation>
    <scope>IDENTIFICATION</scope>
</reference>
<dbReference type="GeneID" id="120968571"/>
<accession>A0A453QVI5</accession>
<organism evidence="1 2">
    <name type="scientific">Aegilops tauschii subsp. strangulata</name>
    <name type="common">Goatgrass</name>
    <dbReference type="NCBI Taxonomy" id="200361"/>
    <lineage>
        <taxon>Eukaryota</taxon>
        <taxon>Viridiplantae</taxon>
        <taxon>Streptophyta</taxon>
        <taxon>Embryophyta</taxon>
        <taxon>Tracheophyta</taxon>
        <taxon>Spermatophyta</taxon>
        <taxon>Magnoliopsida</taxon>
        <taxon>Liliopsida</taxon>
        <taxon>Poales</taxon>
        <taxon>Poaceae</taxon>
        <taxon>BOP clade</taxon>
        <taxon>Pooideae</taxon>
        <taxon>Triticodae</taxon>
        <taxon>Triticeae</taxon>
        <taxon>Triticinae</taxon>
        <taxon>Aegilops</taxon>
    </lineage>
</organism>
<sequence>MKEAVQHRLKQREDEFLKMVEETQDKVFEEIRNKADAKRHRDLEDTLGDFMERVKRQAPMAAAFPNVSKTSHRPRTMTAVAQDLAETSREAARSLMSVVVANEATRVQPELHGVAAATTGVQGPDLNACPGVLVGLLGKETAVQEPVDEPEDKPMIVDRKGKGPAIDVVYRRCSRQTTMHEVLGVAGSSSRDHVPVHHPVVASVDTDMTEAVVPDALQMQNDGLAGIATTTPIGNRSLALPGNGEQSNPVPLAVVPALPPARDYGYSPFELDL</sequence>
<dbReference type="Proteomes" id="UP000015105">
    <property type="component" value="Chromosome 7D"/>
</dbReference>
<reference evidence="2" key="1">
    <citation type="journal article" date="2014" name="Science">
        <title>Ancient hybridizations among the ancestral genomes of bread wheat.</title>
        <authorList>
            <consortium name="International Wheat Genome Sequencing Consortium,"/>
            <person name="Marcussen T."/>
            <person name="Sandve S.R."/>
            <person name="Heier L."/>
            <person name="Spannagl M."/>
            <person name="Pfeifer M."/>
            <person name="Jakobsen K.S."/>
            <person name="Wulff B.B."/>
            <person name="Steuernagel B."/>
            <person name="Mayer K.F."/>
            <person name="Olsen O.A."/>
        </authorList>
    </citation>
    <scope>NUCLEOTIDE SEQUENCE [LARGE SCALE GENOMIC DNA]</scope>
    <source>
        <strain evidence="2">cv. AL8/78</strain>
    </source>
</reference>
<dbReference type="EnsemblPlants" id="AET7Gv20341900.1">
    <property type="protein sequence ID" value="AET7Gv20341900.1"/>
    <property type="gene ID" value="AET7Gv20341900"/>
</dbReference>
<dbReference type="RefSeq" id="XP_040251403.2">
    <property type="nucleotide sequence ID" value="XM_040395469.2"/>
</dbReference>
<proteinExistence type="predicted"/>
<evidence type="ECO:0000313" key="1">
    <source>
        <dbReference type="EnsemblPlants" id="AET7Gv20341900.1"/>
    </source>
</evidence>
<evidence type="ECO:0000313" key="2">
    <source>
        <dbReference type="Proteomes" id="UP000015105"/>
    </source>
</evidence>
<reference evidence="2" key="2">
    <citation type="journal article" date="2017" name="Nat. Plants">
        <title>The Aegilops tauschii genome reveals multiple impacts of transposons.</title>
        <authorList>
            <person name="Zhao G."/>
            <person name="Zou C."/>
            <person name="Li K."/>
            <person name="Wang K."/>
            <person name="Li T."/>
            <person name="Gao L."/>
            <person name="Zhang X."/>
            <person name="Wang H."/>
            <person name="Yang Z."/>
            <person name="Liu X."/>
            <person name="Jiang W."/>
            <person name="Mao L."/>
            <person name="Kong X."/>
            <person name="Jiao Y."/>
            <person name="Jia J."/>
        </authorList>
    </citation>
    <scope>NUCLEOTIDE SEQUENCE [LARGE SCALE GENOMIC DNA]</scope>
    <source>
        <strain evidence="2">cv. AL8/78</strain>
    </source>
</reference>
<reference evidence="1" key="5">
    <citation type="journal article" date="2021" name="G3 (Bethesda)">
        <title>Aegilops tauschii genome assembly Aet v5.0 features greater sequence contiguity and improved annotation.</title>
        <authorList>
            <person name="Wang L."/>
            <person name="Zhu T."/>
            <person name="Rodriguez J.C."/>
            <person name="Deal K.R."/>
            <person name="Dubcovsky J."/>
            <person name="McGuire P.E."/>
            <person name="Lux T."/>
            <person name="Spannagl M."/>
            <person name="Mayer K.F.X."/>
            <person name="Baldrich P."/>
            <person name="Meyers B.C."/>
            <person name="Huo N."/>
            <person name="Gu Y.Q."/>
            <person name="Zhou H."/>
            <person name="Devos K.M."/>
            <person name="Bennetzen J.L."/>
            <person name="Unver T."/>
            <person name="Budak H."/>
            <person name="Gulick P.J."/>
            <person name="Galiba G."/>
            <person name="Kalapos B."/>
            <person name="Nelson D.R."/>
            <person name="Li P."/>
            <person name="You F.M."/>
            <person name="Luo M.C."/>
            <person name="Dvorak J."/>
        </authorList>
    </citation>
    <scope>NUCLEOTIDE SEQUENCE [LARGE SCALE GENOMIC DNA]</scope>
    <source>
        <strain evidence="1">cv. AL8/78</strain>
    </source>
</reference>
<dbReference type="AlphaFoldDB" id="A0A453QVI5"/>
<reference evidence="1" key="3">
    <citation type="journal article" date="2017" name="Nature">
        <title>Genome sequence of the progenitor of the wheat D genome Aegilops tauschii.</title>
        <authorList>
            <person name="Luo M.C."/>
            <person name="Gu Y.Q."/>
            <person name="Puiu D."/>
            <person name="Wang H."/>
            <person name="Twardziok S.O."/>
            <person name="Deal K.R."/>
            <person name="Huo N."/>
            <person name="Zhu T."/>
            <person name="Wang L."/>
            <person name="Wang Y."/>
            <person name="McGuire P.E."/>
            <person name="Liu S."/>
            <person name="Long H."/>
            <person name="Ramasamy R.K."/>
            <person name="Rodriguez J.C."/>
            <person name="Van S.L."/>
            <person name="Yuan L."/>
            <person name="Wang Z."/>
            <person name="Xia Z."/>
            <person name="Xiao L."/>
            <person name="Anderson O.D."/>
            <person name="Ouyang S."/>
            <person name="Liang Y."/>
            <person name="Zimin A.V."/>
            <person name="Pertea G."/>
            <person name="Qi P."/>
            <person name="Bennetzen J.L."/>
            <person name="Dai X."/>
            <person name="Dawson M.W."/>
            <person name="Muller H.G."/>
            <person name="Kugler K."/>
            <person name="Rivarola-Duarte L."/>
            <person name="Spannagl M."/>
            <person name="Mayer K.F.X."/>
            <person name="Lu F.H."/>
            <person name="Bevan M.W."/>
            <person name="Leroy P."/>
            <person name="Li P."/>
            <person name="You F.M."/>
            <person name="Sun Q."/>
            <person name="Liu Z."/>
            <person name="Lyons E."/>
            <person name="Wicker T."/>
            <person name="Salzberg S.L."/>
            <person name="Devos K.M."/>
            <person name="Dvorak J."/>
        </authorList>
    </citation>
    <scope>NUCLEOTIDE SEQUENCE [LARGE SCALE GENOMIC DNA]</scope>
    <source>
        <strain evidence="1">cv. AL8/78</strain>
    </source>
</reference>
<dbReference type="Gramene" id="AET7Gv20341900.1">
    <property type="protein sequence ID" value="AET7Gv20341900.1"/>
    <property type="gene ID" value="AET7Gv20341900"/>
</dbReference>
<protein>
    <submittedName>
        <fullName evidence="1">Uncharacterized protein</fullName>
    </submittedName>
</protein>